<sequence length="1089" mass="119848">MALVQEPEVQLAQRLASNEKPIRTKAVKKLRKYISVRSQKATGGFTSDELLKLWKGLFYCLWMQDKPLLQEELSNQISSLLHSFHNTDGQLLYLETFLQTFKREWTGIDRLRMDKFYQLVRFMFRQTFEILKKSDWDSSLISRFLELLTAQLLHSSSAAPMGLQFHVLDLYMTELAVVGSAELTAAQNLTFIEPFCKTAARTKDQILFRALCNSIFSTIIDQAPFAIEDLMKEIKGAQASDSDSGQASEGDEDEQPRQKTQSKANKKTDSGRLVNGKKSHIEDEEDEDEDDDDEDDELHHLDDTDAEMQCNEDVGPVLQFDYGALADKLLALSSRSNTPSHNRKRLYKIIKVLRDLSEGIFPQDDYPEEVSTDEDDDMFGSRKRVKRRFDEMEGDDEEEGGPKSKKSKGKKKDPSSTKKNTKSEKDGSEPADVTASDENKKKKKKRKKKKKAKQGGGEDMKETEGKQIISSIKVTEASTENVLVSEVSKLPSVTVTEEASQSQPSTVEAVEAGEQQTPGTQENGTPEGTTQTETPPEEDLSQSGKRKKKKKDSGCQGAGEEISETQTPISSIKVTDGQTETLLLSEVNKPPSVSVTPETSQSQPSVVEVIEPAEQQTPVTQEDGTSEGTTPAEEDATQPGKKKRKKKKKKSEQGEGEEIKETQTSISSVGVTSTEGTSQSQPSPVEADDAGEQQTPVTPEEATADGTAQQDTPPEEGATQSGKKKKKKKAEVESQGEVSEDVAVPPEKSFEATTPGKKKKKKDLKKKSEKTEAAAVAGDDATTAEATETSTTTPAKKRSKKTNLKAEADEKAPQETPVVKKENQAAEKKTKGYQMPEEDVDKSTTTPAKKKKPKNKLKSTEEEDGALPQQVVEADSNQTPAKKKKNQTDELRGQQQESPEVKKKKRKIPVVFEFEADEIEAAKASNGVAQEATAAKKAKVGADAETPDIPLSTKKSPKKVKNRMGTPQSFITFQDKTTVPTPLFCKTKGSPSTPLSSKKKCLTPKSGSKKVTFGLKNNKTAEFKKTDRSLLLSPDGSSRVPFDPEQKPKCGVLKSPPTPAVRKTPTTKKKSCSTPKSTPKRRPSAADFF</sequence>
<feature type="compositionally biased region" description="Low complexity" evidence="5">
    <location>
        <begin position="517"/>
        <end position="534"/>
    </location>
</feature>
<dbReference type="InParanoid" id="A0A673B4F5"/>
<accession>A0A673B4F5</accession>
<protein>
    <submittedName>
        <fullName evidence="6">Ribosomal RNA processing protein 1 homolog B-like</fullName>
    </submittedName>
</protein>
<dbReference type="Proteomes" id="UP000472271">
    <property type="component" value="Chromosome 21"/>
</dbReference>
<reference evidence="6" key="1">
    <citation type="submission" date="2019-06" db="EMBL/GenBank/DDBJ databases">
        <authorList>
            <consortium name="Wellcome Sanger Institute Data Sharing"/>
        </authorList>
    </citation>
    <scope>NUCLEOTIDE SEQUENCE [LARGE SCALE GENOMIC DNA]</scope>
</reference>
<evidence type="ECO:0000256" key="2">
    <source>
        <dbReference type="ARBA" id="ARBA00006374"/>
    </source>
</evidence>
<feature type="compositionally biased region" description="Low complexity" evidence="5">
    <location>
        <begin position="773"/>
        <end position="794"/>
    </location>
</feature>
<feature type="compositionally biased region" description="Basic residues" evidence="5">
    <location>
        <begin position="640"/>
        <end position="650"/>
    </location>
</feature>
<evidence type="ECO:0000313" key="7">
    <source>
        <dbReference type="Proteomes" id="UP000472271"/>
    </source>
</evidence>
<dbReference type="GO" id="GO:0030688">
    <property type="term" value="C:preribosome, small subunit precursor"/>
    <property type="evidence" value="ECO:0007669"/>
    <property type="project" value="InterPro"/>
</dbReference>
<dbReference type="PANTHER" id="PTHR13026:SF0">
    <property type="entry name" value="RIBOSOMAL RNA PROCESSING 1B"/>
    <property type="match status" value="1"/>
</dbReference>
<evidence type="ECO:0000256" key="5">
    <source>
        <dbReference type="SAM" id="MobiDB-lite"/>
    </source>
</evidence>
<feature type="compositionally biased region" description="Polar residues" evidence="5">
    <location>
        <begin position="965"/>
        <end position="980"/>
    </location>
</feature>
<keyword evidence="3" id="KW-0698">rRNA processing</keyword>
<reference evidence="6" key="3">
    <citation type="submission" date="2025-09" db="UniProtKB">
        <authorList>
            <consortium name="Ensembl"/>
        </authorList>
    </citation>
    <scope>IDENTIFICATION</scope>
</reference>
<keyword evidence="4" id="KW-0539">Nucleus</keyword>
<comment type="subcellular location">
    <subcellularLocation>
        <location evidence="1">Nucleus</location>
    </subcellularLocation>
</comment>
<evidence type="ECO:0000313" key="6">
    <source>
        <dbReference type="Ensembl" id="ENSSORP00005035557.1"/>
    </source>
</evidence>
<gene>
    <name evidence="6" type="primary">rrp1</name>
</gene>
<evidence type="ECO:0000256" key="4">
    <source>
        <dbReference type="ARBA" id="ARBA00023242"/>
    </source>
</evidence>
<feature type="region of interest" description="Disordered" evidence="5">
    <location>
        <begin position="236"/>
        <end position="298"/>
    </location>
</feature>
<feature type="compositionally biased region" description="Polar residues" evidence="5">
    <location>
        <begin position="614"/>
        <end position="629"/>
    </location>
</feature>
<dbReference type="Ensembl" id="ENSSORT00005036507.1">
    <property type="protein sequence ID" value="ENSSORP00005035557.1"/>
    <property type="gene ID" value="ENSSORG00005016786.1"/>
</dbReference>
<keyword evidence="7" id="KW-1185">Reference proteome</keyword>
<dbReference type="PANTHER" id="PTHR13026">
    <property type="entry name" value="NNP-1 PROTEIN NOVEL NUCLEAR PROTEIN 1 NOP52"/>
    <property type="match status" value="1"/>
</dbReference>
<feature type="compositionally biased region" description="Basic and acidic residues" evidence="5">
    <location>
        <begin position="1019"/>
        <end position="1028"/>
    </location>
</feature>
<feature type="compositionally biased region" description="Polar residues" evidence="5">
    <location>
        <begin position="591"/>
        <end position="605"/>
    </location>
</feature>
<feature type="compositionally biased region" description="Polar residues" evidence="5">
    <location>
        <begin position="491"/>
        <end position="506"/>
    </location>
</feature>
<dbReference type="GO" id="GO:0006364">
    <property type="term" value="P:rRNA processing"/>
    <property type="evidence" value="ECO:0007669"/>
    <property type="project" value="UniProtKB-KW"/>
</dbReference>
<reference evidence="6" key="2">
    <citation type="submission" date="2025-08" db="UniProtKB">
        <authorList>
            <consortium name="Ensembl"/>
        </authorList>
    </citation>
    <scope>IDENTIFICATION</scope>
</reference>
<name>A0A673B4F5_9TELE</name>
<feature type="region of interest" description="Disordered" evidence="5">
    <location>
        <begin position="358"/>
        <end position="467"/>
    </location>
</feature>
<dbReference type="OrthoDB" id="2019504at2759"/>
<dbReference type="InterPro" id="IPR010301">
    <property type="entry name" value="RRP1"/>
</dbReference>
<feature type="compositionally biased region" description="Acidic residues" evidence="5">
    <location>
        <begin position="365"/>
        <end position="378"/>
    </location>
</feature>
<comment type="similarity">
    <text evidence="2">Belongs to the RRP1 family.</text>
</comment>
<proteinExistence type="inferred from homology"/>
<feature type="region of interest" description="Disordered" evidence="5">
    <location>
        <begin position="937"/>
        <end position="1089"/>
    </location>
</feature>
<feature type="compositionally biased region" description="Low complexity" evidence="5">
    <location>
        <begin position="662"/>
        <end position="681"/>
    </location>
</feature>
<dbReference type="AlphaFoldDB" id="A0A673B4F5"/>
<feature type="compositionally biased region" description="Basic residues" evidence="5">
    <location>
        <begin position="441"/>
        <end position="453"/>
    </location>
</feature>
<feature type="compositionally biased region" description="Basic and acidic residues" evidence="5">
    <location>
        <begin position="651"/>
        <end position="661"/>
    </location>
</feature>
<feature type="compositionally biased region" description="Basic and acidic residues" evidence="5">
    <location>
        <begin position="804"/>
        <end position="830"/>
    </location>
</feature>
<feature type="compositionally biased region" description="Basic and acidic residues" evidence="5">
    <location>
        <begin position="412"/>
        <end position="428"/>
    </location>
</feature>
<feature type="compositionally biased region" description="Polar residues" evidence="5">
    <location>
        <begin position="564"/>
        <end position="582"/>
    </location>
</feature>
<evidence type="ECO:0000256" key="3">
    <source>
        <dbReference type="ARBA" id="ARBA00022552"/>
    </source>
</evidence>
<dbReference type="GO" id="GO:0005634">
    <property type="term" value="C:nucleus"/>
    <property type="evidence" value="ECO:0007669"/>
    <property type="project" value="UniProtKB-SubCell"/>
</dbReference>
<feature type="compositionally biased region" description="Basic and acidic residues" evidence="5">
    <location>
        <begin position="456"/>
        <end position="465"/>
    </location>
</feature>
<dbReference type="Pfam" id="PF05997">
    <property type="entry name" value="Nop52"/>
    <property type="match status" value="1"/>
</dbReference>
<feature type="compositionally biased region" description="Basic residues" evidence="5">
    <location>
        <begin position="756"/>
        <end position="768"/>
    </location>
</feature>
<feature type="compositionally biased region" description="Basic residues" evidence="5">
    <location>
        <begin position="848"/>
        <end position="857"/>
    </location>
</feature>
<evidence type="ECO:0000256" key="1">
    <source>
        <dbReference type="ARBA" id="ARBA00004123"/>
    </source>
</evidence>
<feature type="region of interest" description="Disordered" evidence="5">
    <location>
        <begin position="486"/>
        <end position="907"/>
    </location>
</feature>
<organism evidence="6 7">
    <name type="scientific">Sphaeramia orbicularis</name>
    <name type="common">orbiculate cardinalfish</name>
    <dbReference type="NCBI Taxonomy" id="375764"/>
    <lineage>
        <taxon>Eukaryota</taxon>
        <taxon>Metazoa</taxon>
        <taxon>Chordata</taxon>
        <taxon>Craniata</taxon>
        <taxon>Vertebrata</taxon>
        <taxon>Euteleostomi</taxon>
        <taxon>Actinopterygii</taxon>
        <taxon>Neopterygii</taxon>
        <taxon>Teleostei</taxon>
        <taxon>Neoteleostei</taxon>
        <taxon>Acanthomorphata</taxon>
        <taxon>Gobiaria</taxon>
        <taxon>Kurtiformes</taxon>
        <taxon>Apogonoidei</taxon>
        <taxon>Apogonidae</taxon>
        <taxon>Apogoninae</taxon>
        <taxon>Sphaeramia</taxon>
    </lineage>
</organism>
<feature type="compositionally biased region" description="Acidic residues" evidence="5">
    <location>
        <begin position="282"/>
        <end position="296"/>
    </location>
</feature>
<feature type="compositionally biased region" description="Low complexity" evidence="5">
    <location>
        <begin position="236"/>
        <end position="248"/>
    </location>
</feature>